<dbReference type="InterPro" id="IPR008908">
    <property type="entry name" value="Sarcoglycan_alpha/epsilon"/>
</dbReference>
<dbReference type="PANTHER" id="PTHR10132">
    <property type="entry name" value="ALPHA-/EPSILON-SARCOGLYCAN FAMILY MEMBER"/>
    <property type="match status" value="1"/>
</dbReference>
<gene>
    <name evidence="3" type="ORF">OS493_013501</name>
</gene>
<organism evidence="3 4">
    <name type="scientific">Desmophyllum pertusum</name>
    <dbReference type="NCBI Taxonomy" id="174260"/>
    <lineage>
        <taxon>Eukaryota</taxon>
        <taxon>Metazoa</taxon>
        <taxon>Cnidaria</taxon>
        <taxon>Anthozoa</taxon>
        <taxon>Hexacorallia</taxon>
        <taxon>Scleractinia</taxon>
        <taxon>Caryophylliina</taxon>
        <taxon>Caryophylliidae</taxon>
        <taxon>Desmophyllum</taxon>
    </lineage>
</organism>
<evidence type="ECO:0000256" key="1">
    <source>
        <dbReference type="SAM" id="MobiDB-lite"/>
    </source>
</evidence>
<protein>
    <submittedName>
        <fullName evidence="3">Uncharacterized protein</fullName>
    </submittedName>
</protein>
<name>A0A9X0DBN0_9CNID</name>
<feature type="transmembrane region" description="Helical" evidence="2">
    <location>
        <begin position="285"/>
        <end position="311"/>
    </location>
</feature>
<sequence>MAVWMSFKNPTKFSSGMNVAQPPRKREERERASGISRAARREVWEFVDLVTLTVVETFWSWQLALQVVKEAKVSFLCACNYAEQSISQQMPQLEYFFKKNSLSLISFQVNQSDPTDRAFIYGTPGPDVSSQIVLEVTAWNKKDYTTQRRDMIINIDKSKDIPRYQAEFLVKNSSIVEFLERKESVGFVEKVKRIWQPTGGVKVTSVVSKLDREGRVPIPPQKEGVYITFPPYDIDWCEFTLMDKSKKAVAVTNATKPQLSGEGFDESTYVAPVYDSSVRDFGSDFLLILILPLLVVIIIAIILAIIMFVSAKEGRRGIQRLQETSCHTMTPYYGQLSVYVSCLIKMEILHMMVQRVVPSLKKLQHPINSKYQMYSS</sequence>
<proteinExistence type="predicted"/>
<feature type="region of interest" description="Disordered" evidence="1">
    <location>
        <begin position="13"/>
        <end position="33"/>
    </location>
</feature>
<dbReference type="AlphaFoldDB" id="A0A9X0DBN0"/>
<dbReference type="PANTHER" id="PTHR10132:SF14">
    <property type="entry name" value="SARCOGLYCAN ALPHA, ISOFORM C"/>
    <property type="match status" value="1"/>
</dbReference>
<keyword evidence="2" id="KW-0812">Transmembrane</keyword>
<reference evidence="3" key="1">
    <citation type="submission" date="2023-01" db="EMBL/GenBank/DDBJ databases">
        <title>Genome assembly of the deep-sea coral Lophelia pertusa.</title>
        <authorList>
            <person name="Herrera S."/>
            <person name="Cordes E."/>
        </authorList>
    </citation>
    <scope>NUCLEOTIDE SEQUENCE</scope>
    <source>
        <strain evidence="3">USNM1676648</strain>
        <tissue evidence="3">Polyp</tissue>
    </source>
</reference>
<keyword evidence="2" id="KW-0472">Membrane</keyword>
<keyword evidence="2" id="KW-1133">Transmembrane helix</keyword>
<comment type="caution">
    <text evidence="3">The sequence shown here is derived from an EMBL/GenBank/DDBJ whole genome shotgun (WGS) entry which is preliminary data.</text>
</comment>
<dbReference type="EMBL" id="MU825402">
    <property type="protein sequence ID" value="KAJ7392129.1"/>
    <property type="molecule type" value="Genomic_DNA"/>
</dbReference>
<dbReference type="OrthoDB" id="10019906at2759"/>
<keyword evidence="4" id="KW-1185">Reference proteome</keyword>
<evidence type="ECO:0000313" key="3">
    <source>
        <dbReference type="EMBL" id="KAJ7392129.1"/>
    </source>
</evidence>
<dbReference type="GO" id="GO:0016012">
    <property type="term" value="C:sarcoglycan complex"/>
    <property type="evidence" value="ECO:0007669"/>
    <property type="project" value="InterPro"/>
</dbReference>
<accession>A0A9X0DBN0</accession>
<evidence type="ECO:0000256" key="2">
    <source>
        <dbReference type="SAM" id="Phobius"/>
    </source>
</evidence>
<evidence type="ECO:0000313" key="4">
    <source>
        <dbReference type="Proteomes" id="UP001163046"/>
    </source>
</evidence>
<dbReference type="Proteomes" id="UP001163046">
    <property type="component" value="Unassembled WGS sequence"/>
</dbReference>